<keyword evidence="4" id="KW-1185">Reference proteome</keyword>
<feature type="compositionally biased region" description="Gly residues" evidence="1">
    <location>
        <begin position="343"/>
        <end position="354"/>
    </location>
</feature>
<feature type="transmembrane region" description="Helical" evidence="2">
    <location>
        <begin position="165"/>
        <end position="186"/>
    </location>
</feature>
<name>A0A939RY82_9MICO</name>
<feature type="transmembrane region" description="Helical" evidence="2">
    <location>
        <begin position="65"/>
        <end position="87"/>
    </location>
</feature>
<feature type="transmembrane region" description="Helical" evidence="2">
    <location>
        <begin position="108"/>
        <end position="126"/>
    </location>
</feature>
<reference evidence="3" key="1">
    <citation type="submission" date="2021-03" db="EMBL/GenBank/DDBJ databases">
        <title>Leucobacter chromiisoli sp. nov., isolated from chromium-containing soil of chemical plant.</title>
        <authorList>
            <person name="Xu Z."/>
        </authorList>
    </citation>
    <scope>NUCLEOTIDE SEQUENCE</scope>
    <source>
        <strain evidence="3">A2</strain>
    </source>
</reference>
<accession>A0A939RY82</accession>
<keyword evidence="2" id="KW-0812">Transmembrane</keyword>
<proteinExistence type="predicted"/>
<keyword evidence="2" id="KW-1133">Transmembrane helix</keyword>
<evidence type="ECO:0000313" key="3">
    <source>
        <dbReference type="EMBL" id="MBO1805433.1"/>
    </source>
</evidence>
<sequence length="450" mass="45565">MSLCEQPILSSLCQTADETAAAMAAAPLQWVADSVGQTAGWFVEGLWLVFDSTTMVDVTSPGFLAVYNLIFGIGILVALLLFCFQLITAMVKREPGGLTRAGIGLGKSVLGSFVAVTLVALGLEIIDQLSIGIVQATGNTMAGMGDKILILITSLNTLNVVSPGIGAIVTLFLGGLAIAATAIVWLSLLVRKSLILLAVALAPLALAGSSWDTTRGWASKWLMFLVALVASKLVLTVILLIAISQISTPIALDIQALTDPLAGIVLLLVAAFAPYVTYKAISFLGTDYYHAMSTESEAKNALNRPVPVPNRIPGNPFDLFGKKGGGDDGNGGGGDSPAPPTPGGGAPTDGGAPAGEGETVAAEGGEGAAGGPVVLAVTTGVAVGKKSMEAGPELGEYMGGQADDQMSGADGAGQPSSPPSAPPQRSPQVPPPRPLPPGQSSDPAPTPPEK</sequence>
<gene>
    <name evidence="3" type="ORF">J4H91_08895</name>
</gene>
<dbReference type="AlphaFoldDB" id="A0A939RY82"/>
<dbReference type="EMBL" id="JAGDYL010000013">
    <property type="protein sequence ID" value="MBO1805433.1"/>
    <property type="molecule type" value="Genomic_DNA"/>
</dbReference>
<feature type="compositionally biased region" description="Pro residues" evidence="1">
    <location>
        <begin position="416"/>
        <end position="437"/>
    </location>
</feature>
<feature type="transmembrane region" description="Helical" evidence="2">
    <location>
        <begin position="193"/>
        <end position="211"/>
    </location>
</feature>
<dbReference type="RefSeq" id="WP_208045903.1">
    <property type="nucleotide sequence ID" value="NZ_JAGDYL010000013.1"/>
</dbReference>
<keyword evidence="2" id="KW-0472">Membrane</keyword>
<comment type="caution">
    <text evidence="3">The sequence shown here is derived from an EMBL/GenBank/DDBJ whole genome shotgun (WGS) entry which is preliminary data.</text>
</comment>
<feature type="region of interest" description="Disordered" evidence="1">
    <location>
        <begin position="391"/>
        <end position="450"/>
    </location>
</feature>
<feature type="transmembrane region" description="Helical" evidence="2">
    <location>
        <begin position="256"/>
        <end position="276"/>
    </location>
</feature>
<dbReference type="Proteomes" id="UP000664398">
    <property type="component" value="Unassembled WGS sequence"/>
</dbReference>
<evidence type="ECO:0000256" key="2">
    <source>
        <dbReference type="SAM" id="Phobius"/>
    </source>
</evidence>
<evidence type="ECO:0000313" key="4">
    <source>
        <dbReference type="Proteomes" id="UP000664398"/>
    </source>
</evidence>
<feature type="region of interest" description="Disordered" evidence="1">
    <location>
        <begin position="301"/>
        <end position="371"/>
    </location>
</feature>
<organism evidence="3 4">
    <name type="scientific">Leucobacter ruminantium</name>
    <dbReference type="NCBI Taxonomy" id="1289170"/>
    <lineage>
        <taxon>Bacteria</taxon>
        <taxon>Bacillati</taxon>
        <taxon>Actinomycetota</taxon>
        <taxon>Actinomycetes</taxon>
        <taxon>Micrococcales</taxon>
        <taxon>Microbacteriaceae</taxon>
        <taxon>Leucobacter</taxon>
    </lineage>
</organism>
<protein>
    <submittedName>
        <fullName evidence="3">Conjugal transfer protein TrbL</fullName>
    </submittedName>
</protein>
<feature type="transmembrane region" description="Helical" evidence="2">
    <location>
        <begin position="223"/>
        <end position="244"/>
    </location>
</feature>
<evidence type="ECO:0000256" key="1">
    <source>
        <dbReference type="SAM" id="MobiDB-lite"/>
    </source>
</evidence>